<dbReference type="VEuPathDB" id="VectorBase:ACHR008239"/>
<dbReference type="PROSITE" id="PS01358">
    <property type="entry name" value="ZF_RANBP2_1"/>
    <property type="match status" value="2"/>
</dbReference>
<keyword evidence="8" id="KW-1185">Reference proteome</keyword>
<feature type="compositionally biased region" description="Acidic residues" evidence="5">
    <location>
        <begin position="96"/>
        <end position="106"/>
    </location>
</feature>
<dbReference type="PANTHER" id="PTHR23216">
    <property type="entry name" value="NUCLEOLAR AND COILED-BODY PHOSPHOPROTEIN 1"/>
    <property type="match status" value="1"/>
</dbReference>
<dbReference type="AlphaFoldDB" id="A0A182KBV2"/>
<evidence type="ECO:0000313" key="8">
    <source>
        <dbReference type="Proteomes" id="UP000075881"/>
    </source>
</evidence>
<dbReference type="GO" id="GO:0005730">
    <property type="term" value="C:nucleolus"/>
    <property type="evidence" value="ECO:0007669"/>
    <property type="project" value="InterPro"/>
</dbReference>
<feature type="compositionally biased region" description="Low complexity" evidence="5">
    <location>
        <begin position="19"/>
        <end position="43"/>
    </location>
</feature>
<dbReference type="Proteomes" id="UP000075881">
    <property type="component" value="Unassembled WGS sequence"/>
</dbReference>
<evidence type="ECO:0000259" key="6">
    <source>
        <dbReference type="PROSITE" id="PS50199"/>
    </source>
</evidence>
<keyword evidence="1" id="KW-0479">Metal-binding</keyword>
<feature type="compositionally biased region" description="Acidic residues" evidence="5">
    <location>
        <begin position="1"/>
        <end position="11"/>
    </location>
</feature>
<dbReference type="GO" id="GO:0005654">
    <property type="term" value="C:nucleoplasm"/>
    <property type="evidence" value="ECO:0007669"/>
    <property type="project" value="TreeGrafter"/>
</dbReference>
<evidence type="ECO:0000313" key="7">
    <source>
        <dbReference type="EnsemblMetazoa" id="ACHR008239-PA"/>
    </source>
</evidence>
<protein>
    <recommendedName>
        <fullName evidence="6">RanBP2-type domain-containing protein</fullName>
    </recommendedName>
</protein>
<keyword evidence="2 4" id="KW-0863">Zinc-finger</keyword>
<feature type="compositionally biased region" description="Acidic residues" evidence="5">
    <location>
        <begin position="48"/>
        <end position="60"/>
    </location>
</feature>
<evidence type="ECO:0000256" key="2">
    <source>
        <dbReference type="ARBA" id="ARBA00022771"/>
    </source>
</evidence>
<dbReference type="SUPFAM" id="SSF90209">
    <property type="entry name" value="Ran binding protein zinc finger-like"/>
    <property type="match status" value="2"/>
</dbReference>
<feature type="compositionally biased region" description="Basic and acidic residues" evidence="5">
    <location>
        <begin position="299"/>
        <end position="310"/>
    </location>
</feature>
<name>A0A182KBV2_9DIPT</name>
<reference evidence="7" key="2">
    <citation type="submission" date="2020-05" db="UniProtKB">
        <authorList>
            <consortium name="EnsemblMetazoa"/>
        </authorList>
    </citation>
    <scope>IDENTIFICATION</scope>
    <source>
        <strain evidence="7">ACHKN1017</strain>
    </source>
</reference>
<feature type="compositionally biased region" description="Low complexity" evidence="5">
    <location>
        <begin position="117"/>
        <end position="130"/>
    </location>
</feature>
<dbReference type="Pfam" id="PF00641">
    <property type="entry name" value="Zn_ribbon_RanBP"/>
    <property type="match status" value="2"/>
</dbReference>
<dbReference type="STRING" id="43041.A0A182KBV2"/>
<proteinExistence type="predicted"/>
<dbReference type="InterPro" id="IPR001876">
    <property type="entry name" value="Znf_RanBP2"/>
</dbReference>
<evidence type="ECO:0000256" key="5">
    <source>
        <dbReference type="SAM" id="MobiDB-lite"/>
    </source>
</evidence>
<dbReference type="InterPro" id="IPR036443">
    <property type="entry name" value="Znf_RanBP2_sf"/>
</dbReference>
<sequence length="467" mass="50746">SSDDSSDDSSEEESKPAVKKPAQAATPKAAAHAKAATPAAAAKKAAESSEDSSDDSSEEESTTKKPAQVATPKAAGPNKTPAKAATAAGAAKKEDSSDDSSDDSSEEESKPTTKMPAQVATQKAVAAAVTAKRKAESSDDSDSSEDAKPAAKKPAVLSTSTPKPGTKTIKKASSSDSDSDEDENVTAEKSNQSAYQVGQKRKLDDQQKTAIPPAKKPNPYSNFCETPPNKKQTNDQNGSASSGFGSGRKSFASSNEKTQRFRRIKEEEIQIDHRLQDNSYEAKTENTPPKADEQTTTETKPDTDVKKPNERRGQWMCTGCSAINYAVRRICPSCKVARTTWKCKECYEQNEVKDLEKDECKVCETVAPYVTARNINEKTGKWTCFECNATNKEEFDVCFCAKQSTTTIEYDDGSGSGRKRIKSIKFPMKLGDWNCPDCHKHNFAKKLKCVLCFTLKPRELLQQHGKN</sequence>
<keyword evidence="3" id="KW-0862">Zinc</keyword>
<feature type="compositionally biased region" description="Polar residues" evidence="5">
    <location>
        <begin position="187"/>
        <end position="196"/>
    </location>
</feature>
<organism evidence="7 8">
    <name type="scientific">Anopheles christyi</name>
    <dbReference type="NCBI Taxonomy" id="43041"/>
    <lineage>
        <taxon>Eukaryota</taxon>
        <taxon>Metazoa</taxon>
        <taxon>Ecdysozoa</taxon>
        <taxon>Arthropoda</taxon>
        <taxon>Hexapoda</taxon>
        <taxon>Insecta</taxon>
        <taxon>Pterygota</taxon>
        <taxon>Neoptera</taxon>
        <taxon>Endopterygota</taxon>
        <taxon>Diptera</taxon>
        <taxon>Nematocera</taxon>
        <taxon>Culicoidea</taxon>
        <taxon>Culicidae</taxon>
        <taxon>Anophelinae</taxon>
        <taxon>Anopheles</taxon>
    </lineage>
</organism>
<feature type="compositionally biased region" description="Low complexity" evidence="5">
    <location>
        <begin position="64"/>
        <end position="90"/>
    </location>
</feature>
<feature type="domain" description="RanBP2-type" evidence="6">
    <location>
        <begin position="429"/>
        <end position="458"/>
    </location>
</feature>
<evidence type="ECO:0000256" key="3">
    <source>
        <dbReference type="ARBA" id="ARBA00022833"/>
    </source>
</evidence>
<feature type="compositionally biased region" description="Basic and acidic residues" evidence="5">
    <location>
        <begin position="264"/>
        <end position="284"/>
    </location>
</feature>
<dbReference type="InterPro" id="IPR039191">
    <property type="entry name" value="Nopp140-like"/>
</dbReference>
<feature type="domain" description="RanBP2-type" evidence="6">
    <location>
        <begin position="311"/>
        <end position="340"/>
    </location>
</feature>
<dbReference type="PANTHER" id="PTHR23216:SF1">
    <property type="entry name" value="NUCLEOLAR AND COILED-BODY PHOSPHOPROTEIN 1"/>
    <property type="match status" value="1"/>
</dbReference>
<dbReference type="Gene3D" id="4.10.1060.10">
    <property type="entry name" value="Zinc finger, RanBP2-type"/>
    <property type="match status" value="1"/>
</dbReference>
<dbReference type="SMART" id="SM00547">
    <property type="entry name" value="ZnF_RBZ"/>
    <property type="match status" value="4"/>
</dbReference>
<evidence type="ECO:0000256" key="4">
    <source>
        <dbReference type="PROSITE-ProRule" id="PRU00322"/>
    </source>
</evidence>
<accession>A0A182KBV2</accession>
<evidence type="ECO:0000256" key="1">
    <source>
        <dbReference type="ARBA" id="ARBA00022723"/>
    </source>
</evidence>
<reference evidence="8" key="1">
    <citation type="submission" date="2013-03" db="EMBL/GenBank/DDBJ databases">
        <title>The Genome Sequence of Anopheles christyi ACHKN1017.</title>
        <authorList>
            <consortium name="The Broad Institute Genomics Platform"/>
            <person name="Neafsey D.E."/>
            <person name="Besansky N."/>
            <person name="Walker B."/>
            <person name="Young S.K."/>
            <person name="Zeng Q."/>
            <person name="Gargeya S."/>
            <person name="Fitzgerald M."/>
            <person name="Haas B."/>
            <person name="Abouelleil A."/>
            <person name="Allen A.W."/>
            <person name="Alvarado L."/>
            <person name="Arachchi H.M."/>
            <person name="Berlin A.M."/>
            <person name="Chapman S.B."/>
            <person name="Gainer-Dewar J."/>
            <person name="Goldberg J."/>
            <person name="Griggs A."/>
            <person name="Gujja S."/>
            <person name="Hansen M."/>
            <person name="Howarth C."/>
            <person name="Imamovic A."/>
            <person name="Ireland A."/>
            <person name="Larimer J."/>
            <person name="McCowan C."/>
            <person name="Murphy C."/>
            <person name="Pearson M."/>
            <person name="Poon T.W."/>
            <person name="Priest M."/>
            <person name="Roberts A."/>
            <person name="Saif S."/>
            <person name="Shea T."/>
            <person name="Sisk P."/>
            <person name="Sykes S."/>
            <person name="Wortman J."/>
            <person name="Nusbaum C."/>
            <person name="Birren B."/>
        </authorList>
    </citation>
    <scope>NUCLEOTIDE SEQUENCE [LARGE SCALE GENOMIC DNA]</scope>
    <source>
        <strain evidence="8">ACHKN1017</strain>
    </source>
</reference>
<feature type="compositionally biased region" description="Polar residues" evidence="5">
    <location>
        <begin position="219"/>
        <end position="243"/>
    </location>
</feature>
<dbReference type="EnsemblMetazoa" id="ACHR008239-RA">
    <property type="protein sequence ID" value="ACHR008239-PA"/>
    <property type="gene ID" value="ACHR008239"/>
</dbReference>
<dbReference type="PROSITE" id="PS50199">
    <property type="entry name" value="ZF_RANBP2_2"/>
    <property type="match status" value="2"/>
</dbReference>
<dbReference type="GO" id="GO:0008270">
    <property type="term" value="F:zinc ion binding"/>
    <property type="evidence" value="ECO:0007669"/>
    <property type="project" value="UniProtKB-KW"/>
</dbReference>
<feature type="region of interest" description="Disordered" evidence="5">
    <location>
        <begin position="1"/>
        <end position="310"/>
    </location>
</feature>